<protein>
    <submittedName>
        <fullName evidence="2">Uncharacterized protein</fullName>
    </submittedName>
</protein>
<feature type="region of interest" description="Disordered" evidence="1">
    <location>
        <begin position="206"/>
        <end position="228"/>
    </location>
</feature>
<dbReference type="EMBL" id="CAUYUJ010015267">
    <property type="protein sequence ID" value="CAK0851712.1"/>
    <property type="molecule type" value="Genomic_DNA"/>
</dbReference>
<evidence type="ECO:0000256" key="1">
    <source>
        <dbReference type="SAM" id="MobiDB-lite"/>
    </source>
</evidence>
<keyword evidence="3" id="KW-1185">Reference proteome</keyword>
<proteinExistence type="predicted"/>
<sequence>MGSAASLQHLPRADAAGDFDCLIAEPSPAGAPGARRASRPSAPCVASVPREPRFARYSPDGVPDRLHGASRQDMRKAISDILHGFAFNSAARYGSGAKFICIGIDERSPCGVHAARRCDMPGIPEDRILAWCARETICSEEDCCRESTTILNLLIPREAAFGLESTHRRSNCGGTSLTFCTSRVLPRRQPVGFRRKRITPIGLVVDDRLQGEHRQGSMDNRNERPSDP</sequence>
<name>A0ABN9TZB7_9DINO</name>
<comment type="caution">
    <text evidence="2">The sequence shown here is derived from an EMBL/GenBank/DDBJ whole genome shotgun (WGS) entry which is preliminary data.</text>
</comment>
<dbReference type="Proteomes" id="UP001189429">
    <property type="component" value="Unassembled WGS sequence"/>
</dbReference>
<gene>
    <name evidence="2" type="ORF">PCOR1329_LOCUS43800</name>
</gene>
<evidence type="ECO:0000313" key="3">
    <source>
        <dbReference type="Proteomes" id="UP001189429"/>
    </source>
</evidence>
<reference evidence="2" key="1">
    <citation type="submission" date="2023-10" db="EMBL/GenBank/DDBJ databases">
        <authorList>
            <person name="Chen Y."/>
            <person name="Shah S."/>
            <person name="Dougan E. K."/>
            <person name="Thang M."/>
            <person name="Chan C."/>
        </authorList>
    </citation>
    <scope>NUCLEOTIDE SEQUENCE [LARGE SCALE GENOMIC DNA]</scope>
</reference>
<accession>A0ABN9TZB7</accession>
<evidence type="ECO:0000313" key="2">
    <source>
        <dbReference type="EMBL" id="CAK0851712.1"/>
    </source>
</evidence>
<organism evidence="2 3">
    <name type="scientific">Prorocentrum cordatum</name>
    <dbReference type="NCBI Taxonomy" id="2364126"/>
    <lineage>
        <taxon>Eukaryota</taxon>
        <taxon>Sar</taxon>
        <taxon>Alveolata</taxon>
        <taxon>Dinophyceae</taxon>
        <taxon>Prorocentrales</taxon>
        <taxon>Prorocentraceae</taxon>
        <taxon>Prorocentrum</taxon>
    </lineage>
</organism>